<feature type="transmembrane region" description="Helical" evidence="8">
    <location>
        <begin position="291"/>
        <end position="313"/>
    </location>
</feature>
<dbReference type="PANTHER" id="PTHR42703:SF1">
    <property type="entry name" value="NA(+)_H(+) ANTIPORTER SUBUNIT D1"/>
    <property type="match status" value="1"/>
</dbReference>
<keyword evidence="6 8" id="KW-0472">Membrane</keyword>
<evidence type="ECO:0000256" key="3">
    <source>
        <dbReference type="ARBA" id="ARBA00022475"/>
    </source>
</evidence>
<dbReference type="EMBL" id="CP118246">
    <property type="protein sequence ID" value="WDR02723.1"/>
    <property type="molecule type" value="Genomic_DNA"/>
</dbReference>
<sequence length="540" mass="56081">MATSAHPATDLPQAMISTMTPAGAWVIVLPLVLALMGAALLLMTRRSKNYHAGIAILIVGAIIACDGVLLAEVLQNGPVSMTMGKWLPPFGISFTADIFGAGFALTAALVTLLLLVYSQSERTAADGEDGYYALILLLLAGVTGSFLTGDLFNLYVWFEVMLISSFGLIVNGGRAVQLDGALKYGFLNFLATTFFLLSLGLIYGLLGTLNMADIIGAAPHANAAALGGVATLMLLAFGIKAAAFPLNAWLPASYHTPPAAVSALFAGLLTKVGIYALLRVLVVLLPASRDMLEPVLTIIAVLTLIISPLGAIAETNLRRAMGFIVMGGIGVVLAGIAIPSQNGVAGSGMYIVHAMLVMTALYLVAGLVEKVTGQTDSRKMGGVYAANSVVSTLFLLLVLAAAGVPPFLGFWPKLLLLQAGLDAATGTATGMPPDFYGIGIIVALLLNAFFTLIAGTRLWAHIFWRAGAEGETSEHSPVPVEPLSNRNNRLGLWPCVVLVAAIMIAGLAPNYLLDAAQRGAGDLIDPARYIAAVGLAGNSP</sequence>
<feature type="transmembrane region" description="Helical" evidence="8">
    <location>
        <begin position="94"/>
        <end position="118"/>
    </location>
</feature>
<evidence type="ECO:0000256" key="4">
    <source>
        <dbReference type="ARBA" id="ARBA00022692"/>
    </source>
</evidence>
<feature type="transmembrane region" description="Helical" evidence="8">
    <location>
        <begin position="185"/>
        <end position="206"/>
    </location>
</feature>
<protein>
    <submittedName>
        <fullName evidence="10">Proton-conducting transporter membrane subunit</fullName>
    </submittedName>
</protein>
<reference evidence="10 11" key="1">
    <citation type="submission" date="2023-02" db="EMBL/GenBank/DDBJ databases">
        <title>Devosia algicola sp. nov., isolated from the phycosphere of marine algae.</title>
        <authorList>
            <person name="Kim J.M."/>
            <person name="Lee J.K."/>
            <person name="Choi B.J."/>
            <person name="Bayburt H."/>
            <person name="Jeon C.O."/>
        </authorList>
    </citation>
    <scope>NUCLEOTIDE SEQUENCE [LARGE SCALE GENOMIC DNA]</scope>
    <source>
        <strain evidence="10 11">G20-9</strain>
    </source>
</reference>
<keyword evidence="4 7" id="KW-0812">Transmembrane</keyword>
<dbReference type="RefSeq" id="WP_282219125.1">
    <property type="nucleotide sequence ID" value="NZ_CP118246.1"/>
</dbReference>
<keyword evidence="3" id="KW-1003">Cell membrane</keyword>
<feature type="domain" description="NADH:quinone oxidoreductase/Mrp antiporter transmembrane" evidence="9">
    <location>
        <begin position="149"/>
        <end position="426"/>
    </location>
</feature>
<feature type="transmembrane region" description="Helical" evidence="8">
    <location>
        <begin position="320"/>
        <end position="338"/>
    </location>
</feature>
<name>A0ABY7YN31_9HYPH</name>
<feature type="transmembrane region" description="Helical" evidence="8">
    <location>
        <begin position="154"/>
        <end position="173"/>
    </location>
</feature>
<feature type="transmembrane region" description="Helical" evidence="8">
    <location>
        <begin position="350"/>
        <end position="368"/>
    </location>
</feature>
<feature type="transmembrane region" description="Helical" evidence="8">
    <location>
        <begin position="54"/>
        <end position="74"/>
    </location>
</feature>
<dbReference type="Pfam" id="PF00361">
    <property type="entry name" value="Proton_antipo_M"/>
    <property type="match status" value="1"/>
</dbReference>
<organism evidence="10 11">
    <name type="scientific">Devosia algicola</name>
    <dbReference type="NCBI Taxonomy" id="3026418"/>
    <lineage>
        <taxon>Bacteria</taxon>
        <taxon>Pseudomonadati</taxon>
        <taxon>Pseudomonadota</taxon>
        <taxon>Alphaproteobacteria</taxon>
        <taxon>Hyphomicrobiales</taxon>
        <taxon>Devosiaceae</taxon>
        <taxon>Devosia</taxon>
    </lineage>
</organism>
<dbReference type="InterPro" id="IPR050586">
    <property type="entry name" value="CPA3_Na-H_Antiporter_D"/>
</dbReference>
<feature type="transmembrane region" description="Helical" evidence="8">
    <location>
        <begin position="130"/>
        <end position="148"/>
    </location>
</feature>
<dbReference type="PANTHER" id="PTHR42703">
    <property type="entry name" value="NADH DEHYDROGENASE"/>
    <property type="match status" value="1"/>
</dbReference>
<dbReference type="PRINTS" id="PR01437">
    <property type="entry name" value="NUOXDRDTASE4"/>
</dbReference>
<feature type="transmembrane region" description="Helical" evidence="8">
    <location>
        <begin position="22"/>
        <end position="42"/>
    </location>
</feature>
<evidence type="ECO:0000256" key="7">
    <source>
        <dbReference type="RuleBase" id="RU000320"/>
    </source>
</evidence>
<evidence type="ECO:0000256" key="5">
    <source>
        <dbReference type="ARBA" id="ARBA00022989"/>
    </source>
</evidence>
<evidence type="ECO:0000259" key="9">
    <source>
        <dbReference type="Pfam" id="PF00361"/>
    </source>
</evidence>
<accession>A0ABY7YN31</accession>
<gene>
    <name evidence="10" type="ORF">PSQ19_00315</name>
</gene>
<feature type="transmembrane region" description="Helical" evidence="8">
    <location>
        <begin position="389"/>
        <end position="411"/>
    </location>
</feature>
<evidence type="ECO:0000313" key="10">
    <source>
        <dbReference type="EMBL" id="WDR02723.1"/>
    </source>
</evidence>
<evidence type="ECO:0000256" key="8">
    <source>
        <dbReference type="SAM" id="Phobius"/>
    </source>
</evidence>
<evidence type="ECO:0000256" key="2">
    <source>
        <dbReference type="ARBA" id="ARBA00005346"/>
    </source>
</evidence>
<dbReference type="Proteomes" id="UP001220530">
    <property type="component" value="Chromosome"/>
</dbReference>
<feature type="transmembrane region" description="Helical" evidence="8">
    <location>
        <begin position="262"/>
        <end position="285"/>
    </location>
</feature>
<evidence type="ECO:0000256" key="1">
    <source>
        <dbReference type="ARBA" id="ARBA00004651"/>
    </source>
</evidence>
<feature type="transmembrane region" description="Helical" evidence="8">
    <location>
        <begin position="490"/>
        <end position="508"/>
    </location>
</feature>
<keyword evidence="5 8" id="KW-1133">Transmembrane helix</keyword>
<keyword evidence="11" id="KW-1185">Reference proteome</keyword>
<feature type="transmembrane region" description="Helical" evidence="8">
    <location>
        <begin position="435"/>
        <end position="455"/>
    </location>
</feature>
<proteinExistence type="inferred from homology"/>
<feature type="transmembrane region" description="Helical" evidence="8">
    <location>
        <begin position="226"/>
        <end position="250"/>
    </location>
</feature>
<dbReference type="InterPro" id="IPR003918">
    <property type="entry name" value="NADH_UbQ_OxRdtase"/>
</dbReference>
<evidence type="ECO:0000256" key="6">
    <source>
        <dbReference type="ARBA" id="ARBA00023136"/>
    </source>
</evidence>
<dbReference type="InterPro" id="IPR001750">
    <property type="entry name" value="ND/Mrp_TM"/>
</dbReference>
<comment type="similarity">
    <text evidence="2">Belongs to the CPA3 antiporters (TC 2.A.63) subunit D family.</text>
</comment>
<comment type="subcellular location">
    <subcellularLocation>
        <location evidence="1">Cell membrane</location>
        <topology evidence="1">Multi-pass membrane protein</topology>
    </subcellularLocation>
    <subcellularLocation>
        <location evidence="7">Membrane</location>
        <topology evidence="7">Multi-pass membrane protein</topology>
    </subcellularLocation>
</comment>
<evidence type="ECO:0000313" key="11">
    <source>
        <dbReference type="Proteomes" id="UP001220530"/>
    </source>
</evidence>